<dbReference type="Gene3D" id="1.20.5.1030">
    <property type="entry name" value="Preprotein translocase secy subunit"/>
    <property type="match status" value="1"/>
</dbReference>
<sequence>MRRTSGPDVPGTATDGWDAVTDVRGATALPDGGGSGSSGSRPGPLARLSLFYRQVVAELRKVIWPTRKELITYTTVVIVFVLVVIAYVSVLDLGFGRLSLWVFG</sequence>
<comment type="subunit">
    <text evidence="9">Component of the Sec protein translocase complex. Heterotrimer consisting of SecY, SecE and SecG subunits. The heterotrimers can form oligomers, although 1 heterotrimer is thought to be able to translocate proteins. Interacts with the ribosome. Interacts with SecDF, and other proteins may be involved. Interacts with SecA.</text>
</comment>
<evidence type="ECO:0000256" key="9">
    <source>
        <dbReference type="HAMAP-Rule" id="MF_00422"/>
    </source>
</evidence>
<evidence type="ECO:0000256" key="1">
    <source>
        <dbReference type="ARBA" id="ARBA00004370"/>
    </source>
</evidence>
<protein>
    <recommendedName>
        <fullName evidence="9">Protein translocase subunit SecE</fullName>
    </recommendedName>
</protein>
<keyword evidence="5 9" id="KW-0653">Protein transport</keyword>
<evidence type="ECO:0000256" key="3">
    <source>
        <dbReference type="ARBA" id="ARBA00022475"/>
    </source>
</evidence>
<keyword evidence="7 9" id="KW-0811">Translocation</keyword>
<dbReference type="HAMAP" id="MF_00422">
    <property type="entry name" value="SecE"/>
    <property type="match status" value="1"/>
</dbReference>
<keyword evidence="11" id="KW-1185">Reference proteome</keyword>
<dbReference type="AlphaFoldDB" id="A0A3A3ZE88"/>
<dbReference type="Pfam" id="PF00584">
    <property type="entry name" value="SecE"/>
    <property type="match status" value="1"/>
</dbReference>
<evidence type="ECO:0000256" key="6">
    <source>
        <dbReference type="ARBA" id="ARBA00022989"/>
    </source>
</evidence>
<dbReference type="PANTHER" id="PTHR33910:SF1">
    <property type="entry name" value="PROTEIN TRANSLOCASE SUBUNIT SECE"/>
    <property type="match status" value="1"/>
</dbReference>
<evidence type="ECO:0000256" key="8">
    <source>
        <dbReference type="ARBA" id="ARBA00023136"/>
    </source>
</evidence>
<proteinExistence type="inferred from homology"/>
<accession>A0A3A3ZE88</accession>
<evidence type="ECO:0000256" key="2">
    <source>
        <dbReference type="ARBA" id="ARBA00022448"/>
    </source>
</evidence>
<dbReference type="GO" id="GO:0009306">
    <property type="term" value="P:protein secretion"/>
    <property type="evidence" value="ECO:0007669"/>
    <property type="project" value="UniProtKB-UniRule"/>
</dbReference>
<evidence type="ECO:0000313" key="10">
    <source>
        <dbReference type="EMBL" id="RJK93435.1"/>
    </source>
</evidence>
<keyword evidence="2 9" id="KW-0813">Transport</keyword>
<gene>
    <name evidence="9 10" type="primary">secE</name>
    <name evidence="10" type="ORF">D5H78_16590</name>
</gene>
<comment type="function">
    <text evidence="9">Essential subunit of the Sec protein translocation channel SecYEG. Clamps together the 2 halves of SecY. May contact the channel plug during translocation.</text>
</comment>
<dbReference type="InterPro" id="IPR038379">
    <property type="entry name" value="SecE_sf"/>
</dbReference>
<keyword evidence="4 9" id="KW-0812">Transmembrane</keyword>
<dbReference type="NCBIfam" id="TIGR00964">
    <property type="entry name" value="secE_bact"/>
    <property type="match status" value="1"/>
</dbReference>
<evidence type="ECO:0000256" key="5">
    <source>
        <dbReference type="ARBA" id="ARBA00022927"/>
    </source>
</evidence>
<keyword evidence="8 9" id="KW-0472">Membrane</keyword>
<dbReference type="OrthoDB" id="9805743at2"/>
<dbReference type="PANTHER" id="PTHR33910">
    <property type="entry name" value="PROTEIN TRANSLOCASE SUBUNIT SECE"/>
    <property type="match status" value="1"/>
</dbReference>
<organism evidence="10 11">
    <name type="scientific">Vallicoccus soli</name>
    <dbReference type="NCBI Taxonomy" id="2339232"/>
    <lineage>
        <taxon>Bacteria</taxon>
        <taxon>Bacillati</taxon>
        <taxon>Actinomycetota</taxon>
        <taxon>Actinomycetes</taxon>
        <taxon>Motilibacterales</taxon>
        <taxon>Vallicoccaceae</taxon>
        <taxon>Vallicoccus</taxon>
    </lineage>
</organism>
<dbReference type="GO" id="GO:0043952">
    <property type="term" value="P:protein transport by the Sec complex"/>
    <property type="evidence" value="ECO:0007669"/>
    <property type="project" value="UniProtKB-UniRule"/>
</dbReference>
<keyword evidence="6 9" id="KW-1133">Transmembrane helix</keyword>
<dbReference type="GO" id="GO:0065002">
    <property type="term" value="P:intracellular protein transmembrane transport"/>
    <property type="evidence" value="ECO:0007669"/>
    <property type="project" value="UniProtKB-UniRule"/>
</dbReference>
<dbReference type="GO" id="GO:0006605">
    <property type="term" value="P:protein targeting"/>
    <property type="evidence" value="ECO:0007669"/>
    <property type="project" value="UniProtKB-UniRule"/>
</dbReference>
<name>A0A3A3ZE88_9ACTN</name>
<dbReference type="GO" id="GO:0005886">
    <property type="term" value="C:plasma membrane"/>
    <property type="evidence" value="ECO:0007669"/>
    <property type="project" value="UniProtKB-SubCell"/>
</dbReference>
<feature type="transmembrane region" description="Helical" evidence="9">
    <location>
        <begin position="70"/>
        <end position="90"/>
    </location>
</feature>
<dbReference type="PROSITE" id="PS01067">
    <property type="entry name" value="SECE_SEC61G"/>
    <property type="match status" value="1"/>
</dbReference>
<dbReference type="EMBL" id="QZEZ01000009">
    <property type="protein sequence ID" value="RJK93435.1"/>
    <property type="molecule type" value="Genomic_DNA"/>
</dbReference>
<dbReference type="InterPro" id="IPR001901">
    <property type="entry name" value="Translocase_SecE/Sec61-g"/>
</dbReference>
<comment type="similarity">
    <text evidence="9">Belongs to the SecE/SEC61-gamma family.</text>
</comment>
<evidence type="ECO:0000256" key="7">
    <source>
        <dbReference type="ARBA" id="ARBA00023010"/>
    </source>
</evidence>
<reference evidence="10 11" key="1">
    <citation type="submission" date="2018-09" db="EMBL/GenBank/DDBJ databases">
        <title>YIM 75000 draft genome.</title>
        <authorList>
            <person name="Tang S."/>
            <person name="Feng Y."/>
        </authorList>
    </citation>
    <scope>NUCLEOTIDE SEQUENCE [LARGE SCALE GENOMIC DNA]</scope>
    <source>
        <strain evidence="10 11">YIM 75000</strain>
    </source>
</reference>
<comment type="subcellular location">
    <subcellularLocation>
        <location evidence="9">Cell membrane</location>
        <topology evidence="9">Single-pass membrane protein</topology>
    </subcellularLocation>
    <subcellularLocation>
        <location evidence="1">Membrane</location>
    </subcellularLocation>
</comment>
<comment type="caution">
    <text evidence="10">The sequence shown here is derived from an EMBL/GenBank/DDBJ whole genome shotgun (WGS) entry which is preliminary data.</text>
</comment>
<dbReference type="GO" id="GO:0008320">
    <property type="term" value="F:protein transmembrane transporter activity"/>
    <property type="evidence" value="ECO:0007669"/>
    <property type="project" value="UniProtKB-UniRule"/>
</dbReference>
<evidence type="ECO:0000256" key="4">
    <source>
        <dbReference type="ARBA" id="ARBA00022692"/>
    </source>
</evidence>
<keyword evidence="3 9" id="KW-1003">Cell membrane</keyword>
<evidence type="ECO:0000313" key="11">
    <source>
        <dbReference type="Proteomes" id="UP000265614"/>
    </source>
</evidence>
<dbReference type="Proteomes" id="UP000265614">
    <property type="component" value="Unassembled WGS sequence"/>
</dbReference>
<dbReference type="InterPro" id="IPR005807">
    <property type="entry name" value="SecE_bac"/>
</dbReference>